<protein>
    <submittedName>
        <fullName evidence="2">Ferredoxin</fullName>
    </submittedName>
</protein>
<dbReference type="PANTHER" id="PTHR40101">
    <property type="entry name" value="CONSERVED PROTEIN"/>
    <property type="match status" value="1"/>
</dbReference>
<dbReference type="Gene3D" id="3.40.109.10">
    <property type="entry name" value="NADH Oxidase"/>
    <property type="match status" value="1"/>
</dbReference>
<name>A0A369NWZ4_9ACTN</name>
<dbReference type="InterPro" id="IPR019224">
    <property type="entry name" value="DUF2148"/>
</dbReference>
<accession>A0A369NWZ4</accession>
<gene>
    <name evidence="2" type="ORF">C1850_08520</name>
</gene>
<dbReference type="Pfam" id="PF09918">
    <property type="entry name" value="DUF2148"/>
    <property type="match status" value="1"/>
</dbReference>
<dbReference type="Proteomes" id="UP000253805">
    <property type="component" value="Unassembled WGS sequence"/>
</dbReference>
<proteinExistence type="predicted"/>
<feature type="domain" description="DUF2148" evidence="1">
    <location>
        <begin position="106"/>
        <end position="173"/>
    </location>
</feature>
<sequence length="174" mass="18247">MVYDERDIRKAQALDIAQKMLVAARTAPKGKGVDVVECAVVDGDDLEALACTMEAVGEERGFAFFLRDANCVRKSLCVALVGTREKAQGLNCGHCGFATCGERTPGVPCEVNSVDVGIALGAAVSRAQAFGVDTRIMFSAGLAAQQLDLLGEGVGQVYAIPVSISSKSPFFDRG</sequence>
<reference evidence="2 3" key="1">
    <citation type="journal article" date="2018" name="Elife">
        <title>Discovery and characterization of a prevalent human gut bacterial enzyme sufficient for the inactivation of a family of plant toxins.</title>
        <authorList>
            <person name="Koppel N."/>
            <person name="Bisanz J.E."/>
            <person name="Pandelia M.E."/>
            <person name="Turnbaugh P.J."/>
            <person name="Balskus E.P."/>
        </authorList>
    </citation>
    <scope>NUCLEOTIDE SEQUENCE [LARGE SCALE GENOMIC DNA]</scope>
    <source>
        <strain evidence="2 3">OB21 GAM 11</strain>
    </source>
</reference>
<evidence type="ECO:0000313" key="2">
    <source>
        <dbReference type="EMBL" id="RDC43118.1"/>
    </source>
</evidence>
<dbReference type="RefSeq" id="WP_114549354.1">
    <property type="nucleotide sequence ID" value="NZ_DBGDPA010000063.1"/>
</dbReference>
<organism evidence="2 3">
    <name type="scientific">Adlercreutzia equolifaciens subsp. celatus</name>
    <dbReference type="NCBI Taxonomy" id="394340"/>
    <lineage>
        <taxon>Bacteria</taxon>
        <taxon>Bacillati</taxon>
        <taxon>Actinomycetota</taxon>
        <taxon>Coriobacteriia</taxon>
        <taxon>Eggerthellales</taxon>
        <taxon>Eggerthellaceae</taxon>
        <taxon>Adlercreutzia</taxon>
    </lineage>
</organism>
<dbReference type="EMBL" id="PPUT01000022">
    <property type="protein sequence ID" value="RDC43118.1"/>
    <property type="molecule type" value="Genomic_DNA"/>
</dbReference>
<evidence type="ECO:0000313" key="3">
    <source>
        <dbReference type="Proteomes" id="UP000253805"/>
    </source>
</evidence>
<evidence type="ECO:0000259" key="1">
    <source>
        <dbReference type="Pfam" id="PF09918"/>
    </source>
</evidence>
<dbReference type="AlphaFoldDB" id="A0A369NWZ4"/>
<dbReference type="GO" id="GO:0016491">
    <property type="term" value="F:oxidoreductase activity"/>
    <property type="evidence" value="ECO:0007669"/>
    <property type="project" value="InterPro"/>
</dbReference>
<comment type="caution">
    <text evidence="2">The sequence shown here is derived from an EMBL/GenBank/DDBJ whole genome shotgun (WGS) entry which is preliminary data.</text>
</comment>
<dbReference type="PANTHER" id="PTHR40101:SF1">
    <property type="entry name" value="4FE-4S DOMAIN-CONTAINING PROTEIN"/>
    <property type="match status" value="1"/>
</dbReference>
<dbReference type="InterPro" id="IPR000415">
    <property type="entry name" value="Nitroreductase-like"/>
</dbReference>